<dbReference type="Pfam" id="PF01075">
    <property type="entry name" value="Glyco_transf_9"/>
    <property type="match status" value="1"/>
</dbReference>
<dbReference type="PANTHER" id="PTHR30160">
    <property type="entry name" value="TETRAACYLDISACCHARIDE 4'-KINASE-RELATED"/>
    <property type="match status" value="1"/>
</dbReference>
<evidence type="ECO:0000256" key="2">
    <source>
        <dbReference type="ARBA" id="ARBA00022679"/>
    </source>
</evidence>
<dbReference type="Proteomes" id="UP000239724">
    <property type="component" value="Unassembled WGS sequence"/>
</dbReference>
<gene>
    <name evidence="5" type="ORF">CCS01_03295</name>
</gene>
<dbReference type="Gene3D" id="3.90.550.10">
    <property type="entry name" value="Spore Coat Polysaccharide Biosynthesis Protein SpsA, Chain A"/>
    <property type="match status" value="1"/>
</dbReference>
<dbReference type="SUPFAM" id="SSF53448">
    <property type="entry name" value="Nucleotide-diphospho-sugar transferases"/>
    <property type="match status" value="1"/>
</dbReference>
<protein>
    <recommendedName>
        <fullName evidence="4">Glycosyltransferase 2-like domain-containing protein</fullName>
    </recommendedName>
</protein>
<dbReference type="GO" id="GO:0008713">
    <property type="term" value="F:ADP-heptose-lipopolysaccharide heptosyltransferase activity"/>
    <property type="evidence" value="ECO:0007669"/>
    <property type="project" value="TreeGrafter"/>
</dbReference>
<sequence length="1532" mass="165635">MKRQASVTKPAEPRRRVARRAGGAVAAAPMKDAPPKPVVLIEIDPALDGSVLHNRFDIMIRGRAIADVPIIEIRLEVGEQVLATAWYGQSGSAGAAVLPGGRPARQRAFQFHLPQLPPGAAAPCAFRIVARTEPGFEAREDFTLSLDTQATPAVSLVSGRSRAGLSVIAVRASVVMHVERAVIDPGGGLSVHGWAVAVVPILAVQAYADGDLVGQAALDAERQDVAAAFAAYPDAGRSGFVLVVPLRRQDRQVDAVRVRVVCPDGFGHDAIVPVERSPRQLALAGAGMAAAAGETMDAPAAVPMGQQPGYHVSTGLHFAHGPAPGFALAPPVDPSAWLPDPLAPEAGRFAAGQPTGIELYCDEVQLSADGTLRVNGWAVCGAGITQVRVLLDDEDVGLAAYGYDRPDVGQVFDAVPMSHLSGFKFDHKVRDGFSGEYRVRIVVSNTRNQQREKSVIGVVPPSGAWSLAAAPLAPAPGQATDFRFEIDSPAVTHGVAAETITGRLTIDGWLLTRAGVSAFEVFLDDQRLGEAHFGLARQDVGAAFPDWPTALRSGFAFHCPPRSLRDGEHTVSLKVRTDDGQAISRSFRITVRKSGDEIEQNGIRRRVPRAESDMLLAFLDSMRYRPAFRFILRPDGGTEPLRATLSALRTQAYADWTMLVLAEDADAALAVRAVIDDEAPHLAERVSFRLRSDDAWDEPLARGRDGRDVLYMLLSPGDEPGADALLELAVAAGRNPGADLLYADEVRRSPVSGQLEPFLKPDFSPDLMLSTNYVGRPWVATALLLERTGVSAAGLVADGDYDLALRCAERAAGVHHSPRLLCQRAAMELDSAAQEQAALQRALERRGIHGEVGATPIHGTWRVRRRVAALGKVSIIIPTCAANGHIETVITSLRAKTAYRNFEIIAIDNIPESNAAWKAWLALHADKVVSIPGSFNWSTFNNRATAAAEGDYFLFMNDDMEVTHEDWLDAMLEHAQRPDVGVVGPQLLYGDGKVQHAGMFLSNNGIGRHAFRFATHDDPGYFGLALTQRNVIAVTGACMLVRRAVFERLGGFDESHQITNNDLDFCLRAHRAGLLAVFTPYASLIHYELASRAGLHDVFDLAQFNAAWKTAFAAGDPYFNPHLSRHADDYRPDDEPVQWIVPGAPLFHRQEIQRILVVKLDHIGDFVTALPAVRRLKAVFPQARLTVLAGPASRALAALEPGIDEFIPFEFFHARSQLGERAVTGDDYQDLARRLRPYRFDLAIDLRKHPSTRDVLRHTGARFLAGFDHQGQYPFLDIALDWDGDRSLQRKRSHVVDDLVALVDAIGRAGEADRAVMQPPAPMPLAELPRAVRALFRRRVVAVHPGAGNVTKQWPEAHFSALIDLLIERHDVAILLIGGPDETDIADRLLAQGLHPERMASMAGRTGLADLPRLLGNCVLYIGNDSGPKHIASAIGIATIGIHSGVVDPVEWGPIGVNAVALRRAMTCSPCYLANAADCPRALACLRFLEPSLVYEAASLMLARPVETVDRTSVAPLNRAGPRTKKRSGASA</sequence>
<dbReference type="Pfam" id="PF00535">
    <property type="entry name" value="Glycos_transf_2"/>
    <property type="match status" value="1"/>
</dbReference>
<evidence type="ECO:0000259" key="4">
    <source>
        <dbReference type="Pfam" id="PF00535"/>
    </source>
</evidence>
<evidence type="ECO:0000256" key="1">
    <source>
        <dbReference type="ARBA" id="ARBA00022676"/>
    </source>
</evidence>
<dbReference type="Gene3D" id="3.40.50.2000">
    <property type="entry name" value="Glycogen Phosphorylase B"/>
    <property type="match status" value="2"/>
</dbReference>
<feature type="region of interest" description="Disordered" evidence="3">
    <location>
        <begin position="1"/>
        <end position="31"/>
    </location>
</feature>
<evidence type="ECO:0000313" key="6">
    <source>
        <dbReference type="Proteomes" id="UP000239724"/>
    </source>
</evidence>
<proteinExistence type="predicted"/>
<feature type="compositionally biased region" description="Low complexity" evidence="3">
    <location>
        <begin position="20"/>
        <end position="31"/>
    </location>
</feature>
<feature type="domain" description="Glycosyltransferase 2-like" evidence="4">
    <location>
        <begin position="874"/>
        <end position="1049"/>
    </location>
</feature>
<comment type="caution">
    <text evidence="5">The sequence shown here is derived from an EMBL/GenBank/DDBJ whole genome shotgun (WGS) entry which is preliminary data.</text>
</comment>
<reference evidence="5 6" key="1">
    <citation type="journal article" date="2018" name="Arch. Microbiol.">
        <title>New insights into the metabolic potential of the phototrophic purple bacterium Rhodopila globiformis DSM 161(T) from its draft genome sequence and evidence for a vanadium-dependent nitrogenase.</title>
        <authorList>
            <person name="Imhoff J.F."/>
            <person name="Rahn T."/>
            <person name="Kunzel S."/>
            <person name="Neulinger S.C."/>
        </authorList>
    </citation>
    <scope>NUCLEOTIDE SEQUENCE [LARGE SCALE GENOMIC DNA]</scope>
    <source>
        <strain evidence="5 6">DSM 161</strain>
    </source>
</reference>
<dbReference type="SUPFAM" id="SSF53756">
    <property type="entry name" value="UDP-Glycosyltransferase/glycogen phosphorylase"/>
    <property type="match status" value="1"/>
</dbReference>
<accession>A0A2S6NMP5</accession>
<dbReference type="InterPro" id="IPR001173">
    <property type="entry name" value="Glyco_trans_2-like"/>
</dbReference>
<dbReference type="OrthoDB" id="9783791at2"/>
<organism evidence="5 6">
    <name type="scientific">Rhodopila globiformis</name>
    <name type="common">Rhodopseudomonas globiformis</name>
    <dbReference type="NCBI Taxonomy" id="1071"/>
    <lineage>
        <taxon>Bacteria</taxon>
        <taxon>Pseudomonadati</taxon>
        <taxon>Pseudomonadota</taxon>
        <taxon>Alphaproteobacteria</taxon>
        <taxon>Acetobacterales</taxon>
        <taxon>Acetobacteraceae</taxon>
        <taxon>Rhodopila</taxon>
    </lineage>
</organism>
<dbReference type="InterPro" id="IPR002201">
    <property type="entry name" value="Glyco_trans_9"/>
</dbReference>
<dbReference type="GO" id="GO:0005829">
    <property type="term" value="C:cytosol"/>
    <property type="evidence" value="ECO:0007669"/>
    <property type="project" value="TreeGrafter"/>
</dbReference>
<dbReference type="RefSeq" id="WP_104517413.1">
    <property type="nucleotide sequence ID" value="NZ_NHRY01000046.1"/>
</dbReference>
<evidence type="ECO:0000313" key="5">
    <source>
        <dbReference type="EMBL" id="PPQ37663.1"/>
    </source>
</evidence>
<keyword evidence="6" id="KW-1185">Reference proteome</keyword>
<evidence type="ECO:0000256" key="3">
    <source>
        <dbReference type="SAM" id="MobiDB-lite"/>
    </source>
</evidence>
<name>A0A2S6NMP5_RHOGL</name>
<dbReference type="InterPro" id="IPR051199">
    <property type="entry name" value="LPS_LOS_Heptosyltrfase"/>
</dbReference>
<dbReference type="CDD" id="cd03789">
    <property type="entry name" value="GT9_LPS_heptosyltransferase"/>
    <property type="match status" value="1"/>
</dbReference>
<keyword evidence="2" id="KW-0808">Transferase</keyword>
<dbReference type="EMBL" id="NHRY01000046">
    <property type="protein sequence ID" value="PPQ37663.1"/>
    <property type="molecule type" value="Genomic_DNA"/>
</dbReference>
<dbReference type="InterPro" id="IPR029044">
    <property type="entry name" value="Nucleotide-diphossugar_trans"/>
</dbReference>
<keyword evidence="1" id="KW-0328">Glycosyltransferase</keyword>
<dbReference type="GO" id="GO:0009244">
    <property type="term" value="P:lipopolysaccharide core region biosynthetic process"/>
    <property type="evidence" value="ECO:0007669"/>
    <property type="project" value="TreeGrafter"/>
</dbReference>